<proteinExistence type="predicted"/>
<dbReference type="EMBL" id="JAFBFC010000003">
    <property type="protein sequence ID" value="MBM7703016.1"/>
    <property type="molecule type" value="Genomic_DNA"/>
</dbReference>
<dbReference type="InterPro" id="IPR000683">
    <property type="entry name" value="Gfo/Idh/MocA-like_OxRdtase_N"/>
</dbReference>
<dbReference type="Proteomes" id="UP000809829">
    <property type="component" value="Unassembled WGS sequence"/>
</dbReference>
<accession>A0ABS2QU70</accession>
<gene>
    <name evidence="2" type="ORF">JOC83_001863</name>
</gene>
<keyword evidence="3" id="KW-1185">Reference proteome</keyword>
<evidence type="ECO:0000259" key="1">
    <source>
        <dbReference type="Pfam" id="PF01408"/>
    </source>
</evidence>
<sequence length="307" mass="35032">MVKRLGVIGLSPENGHPFSFSAIINGYDDEHMKHAGWNVIYDYLRKRDKSEFGIPNTSVTHCWTQDKTVTESLAKACKIKHPVEDIHDLVSEIDGVLIARDDYASHYLLAKPFLEKGIPVFIDKPLTLNLNELSYFLPFLNSGQLMSTSSFRFSHEVKEAKKQLFKDETHLLRGTIVNGWEKYGVHLIEGFAALTDFQPQFVEYEPSFMEAYVIYLKNGSKIQVNCAGSQTPVFIMEALNKKQYIRFEVKDNFSMFKQMLHSFIESIDKQRPVVNPDDTTAIMKTLMAGLIAKSEGRRVSIDEIILP</sequence>
<reference evidence="2 3" key="1">
    <citation type="submission" date="2021-01" db="EMBL/GenBank/DDBJ databases">
        <title>Genomic Encyclopedia of Type Strains, Phase IV (KMG-IV): sequencing the most valuable type-strain genomes for metagenomic binning, comparative biology and taxonomic classification.</title>
        <authorList>
            <person name="Goeker M."/>
        </authorList>
    </citation>
    <scope>NUCLEOTIDE SEQUENCE [LARGE SCALE GENOMIC DNA]</scope>
    <source>
        <strain evidence="2 3">DSM 104297</strain>
    </source>
</reference>
<evidence type="ECO:0000313" key="3">
    <source>
        <dbReference type="Proteomes" id="UP000809829"/>
    </source>
</evidence>
<evidence type="ECO:0000313" key="2">
    <source>
        <dbReference type="EMBL" id="MBM7703016.1"/>
    </source>
</evidence>
<dbReference type="Pfam" id="PF01408">
    <property type="entry name" value="GFO_IDH_MocA"/>
    <property type="match status" value="1"/>
</dbReference>
<name>A0ABS2QU70_9BACI</name>
<dbReference type="PANTHER" id="PTHR43708">
    <property type="entry name" value="CONSERVED EXPRESSED OXIDOREDUCTASE (EUROFUNG)"/>
    <property type="match status" value="1"/>
</dbReference>
<dbReference type="InterPro" id="IPR051317">
    <property type="entry name" value="Gfo/Idh/MocA_oxidoreduct"/>
</dbReference>
<dbReference type="RefSeq" id="WP_205186466.1">
    <property type="nucleotide sequence ID" value="NZ_JAFBFC010000003.1"/>
</dbReference>
<dbReference type="Gene3D" id="3.40.50.720">
    <property type="entry name" value="NAD(P)-binding Rossmann-like Domain"/>
    <property type="match status" value="1"/>
</dbReference>
<dbReference type="SUPFAM" id="SSF51735">
    <property type="entry name" value="NAD(P)-binding Rossmann-fold domains"/>
    <property type="match status" value="1"/>
</dbReference>
<feature type="domain" description="Gfo/Idh/MocA-like oxidoreductase N-terminal" evidence="1">
    <location>
        <begin position="56"/>
        <end position="134"/>
    </location>
</feature>
<dbReference type="InterPro" id="IPR036291">
    <property type="entry name" value="NAD(P)-bd_dom_sf"/>
</dbReference>
<organism evidence="2 3">
    <name type="scientific">Priestia iocasae</name>
    <dbReference type="NCBI Taxonomy" id="2291674"/>
    <lineage>
        <taxon>Bacteria</taxon>
        <taxon>Bacillati</taxon>
        <taxon>Bacillota</taxon>
        <taxon>Bacilli</taxon>
        <taxon>Bacillales</taxon>
        <taxon>Bacillaceae</taxon>
        <taxon>Priestia</taxon>
    </lineage>
</organism>
<protein>
    <submittedName>
        <fullName evidence="2">Dehydrogenase</fullName>
    </submittedName>
</protein>
<comment type="caution">
    <text evidence="2">The sequence shown here is derived from an EMBL/GenBank/DDBJ whole genome shotgun (WGS) entry which is preliminary data.</text>
</comment>
<dbReference type="PANTHER" id="PTHR43708:SF4">
    <property type="entry name" value="OXIDOREDUCTASE YCEM-RELATED"/>
    <property type="match status" value="1"/>
</dbReference>